<keyword evidence="6 10" id="KW-0067">ATP-binding</keyword>
<evidence type="ECO:0000313" key="10">
    <source>
        <dbReference type="EMBL" id="MCQ8241127.1"/>
    </source>
</evidence>
<evidence type="ECO:0000256" key="7">
    <source>
        <dbReference type="ARBA" id="ARBA00022967"/>
    </source>
</evidence>
<dbReference type="EMBL" id="JAMZEJ010000005">
    <property type="protein sequence ID" value="MCQ8241127.1"/>
    <property type="molecule type" value="Genomic_DNA"/>
</dbReference>
<keyword evidence="2" id="KW-1003">Cell membrane</keyword>
<proteinExistence type="predicted"/>
<dbReference type="CDD" id="cd03216">
    <property type="entry name" value="ABC_Carb_Monos_I"/>
    <property type="match status" value="1"/>
</dbReference>
<dbReference type="InterPro" id="IPR003593">
    <property type="entry name" value="AAA+_ATPase"/>
</dbReference>
<name>A0ABT1VXQ4_9PROT</name>
<evidence type="ECO:0000259" key="9">
    <source>
        <dbReference type="PROSITE" id="PS50893"/>
    </source>
</evidence>
<feature type="domain" description="ABC transporter" evidence="9">
    <location>
        <begin position="10"/>
        <end position="245"/>
    </location>
</feature>
<evidence type="ECO:0000256" key="4">
    <source>
        <dbReference type="ARBA" id="ARBA00022737"/>
    </source>
</evidence>
<keyword evidence="4" id="KW-0677">Repeat</keyword>
<dbReference type="CDD" id="cd03215">
    <property type="entry name" value="ABC_Carb_Monos_II"/>
    <property type="match status" value="1"/>
</dbReference>
<protein>
    <submittedName>
        <fullName evidence="10">Sugar ABC transporter ATP-binding protein</fullName>
    </submittedName>
</protein>
<keyword evidence="8" id="KW-0472">Membrane</keyword>
<dbReference type="RefSeq" id="WP_422919866.1">
    <property type="nucleotide sequence ID" value="NZ_JAMZEJ010000005.1"/>
</dbReference>
<evidence type="ECO:0000256" key="6">
    <source>
        <dbReference type="ARBA" id="ARBA00022840"/>
    </source>
</evidence>
<evidence type="ECO:0000256" key="1">
    <source>
        <dbReference type="ARBA" id="ARBA00022448"/>
    </source>
</evidence>
<dbReference type="SMART" id="SM00382">
    <property type="entry name" value="AAA"/>
    <property type="match status" value="2"/>
</dbReference>
<organism evidence="10 11">
    <name type="scientific">Rhizosaccharibacter radicis</name>
    <dbReference type="NCBI Taxonomy" id="2782605"/>
    <lineage>
        <taxon>Bacteria</taxon>
        <taxon>Pseudomonadati</taxon>
        <taxon>Pseudomonadota</taxon>
        <taxon>Alphaproteobacteria</taxon>
        <taxon>Acetobacterales</taxon>
        <taxon>Acetobacteraceae</taxon>
        <taxon>Rhizosaccharibacter</taxon>
    </lineage>
</organism>
<evidence type="ECO:0000256" key="3">
    <source>
        <dbReference type="ARBA" id="ARBA00022597"/>
    </source>
</evidence>
<dbReference type="InterPro" id="IPR050107">
    <property type="entry name" value="ABC_carbohydrate_import_ATPase"/>
</dbReference>
<dbReference type="InterPro" id="IPR017871">
    <property type="entry name" value="ABC_transporter-like_CS"/>
</dbReference>
<keyword evidence="1" id="KW-0813">Transport</keyword>
<dbReference type="PANTHER" id="PTHR43790">
    <property type="entry name" value="CARBOHYDRATE TRANSPORT ATP-BINDING PROTEIN MG119-RELATED"/>
    <property type="match status" value="1"/>
</dbReference>
<evidence type="ECO:0000256" key="5">
    <source>
        <dbReference type="ARBA" id="ARBA00022741"/>
    </source>
</evidence>
<feature type="domain" description="ABC transporter" evidence="9">
    <location>
        <begin position="244"/>
        <end position="502"/>
    </location>
</feature>
<dbReference type="Proteomes" id="UP001524547">
    <property type="component" value="Unassembled WGS sequence"/>
</dbReference>
<sequence length="507" mass="54000">MVGTAPAPVMRIRGLSRRYGPVQALRGIDLDLPPGQVHTLLGENGAGKSTLIKIMGGVVAPSGGTMELHGVPFAPATPGEAVARGVSVIFQELSLSPNLTVAENIFAGREPSRFGFLRRRQLMEQASALVARLGFSLDVGRPVREMRLAERQLVEIAKGLSRPASVVVMDEPTSSLSDHEAGQLFRIVERLREDGVAVVYISHRMDELMRVSDEITVMRDGARISTEARAATSVGRLIGQMVGRPVEDVYPRRPAPVPDRSPLLAVRGLSAPGLFREVSFEVAPGEVLGFFGLIGAGRSDVMKALFGQQPVSAGQILLDGDVVAPRHPLEAIRLGIGFVTENRKEEGLALHHGITRNIGAVRHAALRGAALPAAAAAERRTAREEASRLAVKAPHLDVPAAALSGGNQQKVVLAKWLAIRPRVLILDEPTRGIDVGAKVEIYRIIRDLAAAGTAVLLVSSELSEVLGLSDRVVVMHERTVAATLPNSGLTQEIVMNHAAGLQHGHAA</sequence>
<dbReference type="Gene3D" id="3.40.50.300">
    <property type="entry name" value="P-loop containing nucleotide triphosphate hydrolases"/>
    <property type="match status" value="2"/>
</dbReference>
<comment type="caution">
    <text evidence="10">The sequence shown here is derived from an EMBL/GenBank/DDBJ whole genome shotgun (WGS) entry which is preliminary data.</text>
</comment>
<dbReference type="PROSITE" id="PS00211">
    <property type="entry name" value="ABC_TRANSPORTER_1"/>
    <property type="match status" value="1"/>
</dbReference>
<dbReference type="InterPro" id="IPR003439">
    <property type="entry name" value="ABC_transporter-like_ATP-bd"/>
</dbReference>
<keyword evidence="11" id="KW-1185">Reference proteome</keyword>
<dbReference type="PANTHER" id="PTHR43790:SF3">
    <property type="entry name" value="D-ALLOSE IMPORT ATP-BINDING PROTEIN ALSA-RELATED"/>
    <property type="match status" value="1"/>
</dbReference>
<dbReference type="GO" id="GO:0005524">
    <property type="term" value="F:ATP binding"/>
    <property type="evidence" value="ECO:0007669"/>
    <property type="project" value="UniProtKB-KW"/>
</dbReference>
<accession>A0ABT1VXQ4</accession>
<dbReference type="PROSITE" id="PS50893">
    <property type="entry name" value="ABC_TRANSPORTER_2"/>
    <property type="match status" value="2"/>
</dbReference>
<gene>
    <name evidence="10" type="ORF">NFI88_09775</name>
</gene>
<keyword evidence="7" id="KW-1278">Translocase</keyword>
<keyword evidence="3" id="KW-0762">Sugar transport</keyword>
<reference evidence="10 11" key="1">
    <citation type="submission" date="2022-06" db="EMBL/GenBank/DDBJ databases">
        <title>Rhizosaccharibacter gen. nov. sp. nov. KSS12, endophytic bacteria isolated from sugarcane.</title>
        <authorList>
            <person name="Pitiwittayakul N."/>
        </authorList>
    </citation>
    <scope>NUCLEOTIDE SEQUENCE [LARGE SCALE GENOMIC DNA]</scope>
    <source>
        <strain evidence="10 11">KSS12</strain>
    </source>
</reference>
<evidence type="ECO:0000313" key="11">
    <source>
        <dbReference type="Proteomes" id="UP001524547"/>
    </source>
</evidence>
<dbReference type="Pfam" id="PF00005">
    <property type="entry name" value="ABC_tran"/>
    <property type="match status" value="2"/>
</dbReference>
<evidence type="ECO:0000256" key="8">
    <source>
        <dbReference type="ARBA" id="ARBA00023136"/>
    </source>
</evidence>
<keyword evidence="5" id="KW-0547">Nucleotide-binding</keyword>
<dbReference type="SUPFAM" id="SSF52540">
    <property type="entry name" value="P-loop containing nucleoside triphosphate hydrolases"/>
    <property type="match status" value="2"/>
</dbReference>
<dbReference type="InterPro" id="IPR027417">
    <property type="entry name" value="P-loop_NTPase"/>
</dbReference>
<evidence type="ECO:0000256" key="2">
    <source>
        <dbReference type="ARBA" id="ARBA00022475"/>
    </source>
</evidence>